<evidence type="ECO:0000256" key="2">
    <source>
        <dbReference type="ARBA" id="ARBA00006843"/>
    </source>
</evidence>
<keyword evidence="3 6" id="KW-0812">Transmembrane</keyword>
<evidence type="ECO:0000256" key="3">
    <source>
        <dbReference type="ARBA" id="ARBA00022692"/>
    </source>
</evidence>
<dbReference type="AlphaFoldDB" id="A0A974D058"/>
<evidence type="ECO:0000256" key="4">
    <source>
        <dbReference type="ARBA" id="ARBA00022989"/>
    </source>
</evidence>
<gene>
    <name evidence="7" type="ORF">XELAEV_18024344mg</name>
</gene>
<dbReference type="GO" id="GO:0005886">
    <property type="term" value="C:plasma membrane"/>
    <property type="evidence" value="ECO:0007669"/>
    <property type="project" value="TreeGrafter"/>
</dbReference>
<dbReference type="PANTHER" id="PTHR13999">
    <property type="entry name" value="INTERFERON INDUCIBLE TRANSMEMBRANE PROTEIN"/>
    <property type="match status" value="1"/>
</dbReference>
<sequence>MFHCLTGLVIASKKTMKSGGSPQPPAYDNQQETRDFMVLSPQTQSTVVNIQPTEEPQRDYLVWSIFNLVHFNFCCLGLLALVFSVKSRDRKQVRDTNGAKHYASTSRSLNIATTVLSILCFIIFFILFFTGIFAHRN</sequence>
<evidence type="ECO:0000313" key="8">
    <source>
        <dbReference type="Proteomes" id="UP000694892"/>
    </source>
</evidence>
<reference evidence="8" key="1">
    <citation type="journal article" date="2016" name="Nature">
        <title>Genome evolution in the allotetraploid frog Xenopus laevis.</title>
        <authorList>
            <person name="Session A.M."/>
            <person name="Uno Y."/>
            <person name="Kwon T."/>
            <person name="Chapman J.A."/>
            <person name="Toyoda A."/>
            <person name="Takahashi S."/>
            <person name="Fukui A."/>
            <person name="Hikosaka A."/>
            <person name="Suzuki A."/>
            <person name="Kondo M."/>
            <person name="van Heeringen S.J."/>
            <person name="Quigley I."/>
            <person name="Heinz S."/>
            <person name="Ogino H."/>
            <person name="Ochi H."/>
            <person name="Hellsten U."/>
            <person name="Lyons J.B."/>
            <person name="Simakov O."/>
            <person name="Putnam N."/>
            <person name="Stites J."/>
            <person name="Kuroki Y."/>
            <person name="Tanaka T."/>
            <person name="Michiue T."/>
            <person name="Watanabe M."/>
            <person name="Bogdanovic O."/>
            <person name="Lister R."/>
            <person name="Georgiou G."/>
            <person name="Paranjpe S.S."/>
            <person name="van Kruijsbergen I."/>
            <person name="Shu S."/>
            <person name="Carlson J."/>
            <person name="Kinoshita T."/>
            <person name="Ohta Y."/>
            <person name="Mawaribuchi S."/>
            <person name="Jenkins J."/>
            <person name="Grimwood J."/>
            <person name="Schmutz J."/>
            <person name="Mitros T."/>
            <person name="Mozaffari S.V."/>
            <person name="Suzuki Y."/>
            <person name="Haramoto Y."/>
            <person name="Yamamoto T.S."/>
            <person name="Takagi C."/>
            <person name="Heald R."/>
            <person name="Miller K."/>
            <person name="Haudenschild C."/>
            <person name="Kitzman J."/>
            <person name="Nakayama T."/>
            <person name="Izutsu Y."/>
            <person name="Robert J."/>
            <person name="Fortriede J."/>
            <person name="Burns K."/>
            <person name="Lotay V."/>
            <person name="Karimi K."/>
            <person name="Yasuoka Y."/>
            <person name="Dichmann D.S."/>
            <person name="Flajnik M.F."/>
            <person name="Houston D.W."/>
            <person name="Shendure J."/>
            <person name="DuPasquier L."/>
            <person name="Vize P.D."/>
            <person name="Zorn A.M."/>
            <person name="Ito M."/>
            <person name="Marcotte E.M."/>
            <person name="Wallingford J.B."/>
            <person name="Ito Y."/>
            <person name="Asashima M."/>
            <person name="Ueno N."/>
            <person name="Matsuda Y."/>
            <person name="Veenstra G.J."/>
            <person name="Fujiyama A."/>
            <person name="Harland R.M."/>
            <person name="Taira M."/>
            <person name="Rokhsar D.S."/>
        </authorList>
    </citation>
    <scope>NUCLEOTIDE SEQUENCE [LARGE SCALE GENOMIC DNA]</scope>
    <source>
        <strain evidence="8">J</strain>
    </source>
</reference>
<comment type="subcellular location">
    <subcellularLocation>
        <location evidence="1">Membrane</location>
    </subcellularLocation>
</comment>
<proteinExistence type="inferred from homology"/>
<evidence type="ECO:0000313" key="7">
    <source>
        <dbReference type="EMBL" id="OCT81837.1"/>
    </source>
</evidence>
<protein>
    <submittedName>
        <fullName evidence="7">Uncharacterized protein</fullName>
    </submittedName>
</protein>
<name>A0A974D058_XENLA</name>
<dbReference type="InterPro" id="IPR007593">
    <property type="entry name" value="CD225/Dispanin_fam"/>
</dbReference>
<dbReference type="Proteomes" id="UP000694892">
    <property type="component" value="Chromosome 4S"/>
</dbReference>
<dbReference type="InterPro" id="IPR051517">
    <property type="entry name" value="IFITM_antiviral_protein"/>
</dbReference>
<dbReference type="EMBL" id="CM004473">
    <property type="protein sequence ID" value="OCT81837.1"/>
    <property type="molecule type" value="Genomic_DNA"/>
</dbReference>
<dbReference type="Pfam" id="PF04505">
    <property type="entry name" value="CD225"/>
    <property type="match status" value="1"/>
</dbReference>
<keyword evidence="5 6" id="KW-0472">Membrane</keyword>
<evidence type="ECO:0000256" key="1">
    <source>
        <dbReference type="ARBA" id="ARBA00004370"/>
    </source>
</evidence>
<comment type="similarity">
    <text evidence="2">Belongs to the CD225/Dispanin family.</text>
</comment>
<accession>A0A974D058</accession>
<feature type="transmembrane region" description="Helical" evidence="6">
    <location>
        <begin position="60"/>
        <end position="85"/>
    </location>
</feature>
<evidence type="ECO:0000256" key="6">
    <source>
        <dbReference type="SAM" id="Phobius"/>
    </source>
</evidence>
<dbReference type="PANTHER" id="PTHR13999:SF36">
    <property type="entry name" value="IFITM1 PROTEIN"/>
    <property type="match status" value="1"/>
</dbReference>
<dbReference type="OMA" id="AYDNQQE"/>
<organism evidence="7 8">
    <name type="scientific">Xenopus laevis</name>
    <name type="common">African clawed frog</name>
    <dbReference type="NCBI Taxonomy" id="8355"/>
    <lineage>
        <taxon>Eukaryota</taxon>
        <taxon>Metazoa</taxon>
        <taxon>Chordata</taxon>
        <taxon>Craniata</taxon>
        <taxon>Vertebrata</taxon>
        <taxon>Euteleostomi</taxon>
        <taxon>Amphibia</taxon>
        <taxon>Batrachia</taxon>
        <taxon>Anura</taxon>
        <taxon>Pipoidea</taxon>
        <taxon>Pipidae</taxon>
        <taxon>Xenopodinae</taxon>
        <taxon>Xenopus</taxon>
        <taxon>Xenopus</taxon>
    </lineage>
</organism>
<keyword evidence="4 6" id="KW-1133">Transmembrane helix</keyword>
<feature type="transmembrane region" description="Helical" evidence="6">
    <location>
        <begin position="109"/>
        <end position="134"/>
    </location>
</feature>
<evidence type="ECO:0000256" key="5">
    <source>
        <dbReference type="ARBA" id="ARBA00023136"/>
    </source>
</evidence>